<reference evidence="2 3" key="1">
    <citation type="journal article" date="2017" name="Front. Genet.">
        <title>Draft sequencing of the heterozygous diploid genome of Satsuma (Citrus unshiu Marc.) using a hybrid assembly approach.</title>
        <authorList>
            <person name="Shimizu T."/>
            <person name="Tanizawa Y."/>
            <person name="Mochizuki T."/>
            <person name="Nagasaki H."/>
            <person name="Yoshioka T."/>
            <person name="Toyoda A."/>
            <person name="Fujiyama A."/>
            <person name="Kaminuma E."/>
            <person name="Nakamura Y."/>
        </authorList>
    </citation>
    <scope>NUCLEOTIDE SEQUENCE [LARGE SCALE GENOMIC DNA]</scope>
    <source>
        <strain evidence="3">cv. Miyagawa wase</strain>
    </source>
</reference>
<evidence type="ECO:0000256" key="1">
    <source>
        <dbReference type="SAM" id="MobiDB-lite"/>
    </source>
</evidence>
<feature type="region of interest" description="Disordered" evidence="1">
    <location>
        <begin position="1"/>
        <end position="53"/>
    </location>
</feature>
<feature type="compositionally biased region" description="Low complexity" evidence="1">
    <location>
        <begin position="1"/>
        <end position="25"/>
    </location>
</feature>
<dbReference type="STRING" id="55188.A0A2H5N2B6"/>
<feature type="region of interest" description="Disordered" evidence="1">
    <location>
        <begin position="87"/>
        <end position="106"/>
    </location>
</feature>
<proteinExistence type="predicted"/>
<gene>
    <name evidence="2" type="ORF">CUMW_282550</name>
</gene>
<name>A0A2H5N2B6_CITUN</name>
<keyword evidence="3" id="KW-1185">Reference proteome</keyword>
<sequence>MSLDSDSDSLTPTPTAGGENGQRQRQQGRRRGDPQKTMVPVRYGEAPPPEMKHARKINVGGPVQQQAVKNSKDTKTLLELRRGFRKEDCGGRKPKVYNGAHGFISRKDPENWMEQDLKELWADARWR</sequence>
<evidence type="ECO:0000313" key="2">
    <source>
        <dbReference type="EMBL" id="GAY34389.1"/>
    </source>
</evidence>
<protein>
    <submittedName>
        <fullName evidence="2">Uncharacterized protein</fullName>
    </submittedName>
</protein>
<comment type="caution">
    <text evidence="2">The sequence shown here is derived from an EMBL/GenBank/DDBJ whole genome shotgun (WGS) entry which is preliminary data.</text>
</comment>
<evidence type="ECO:0000313" key="3">
    <source>
        <dbReference type="Proteomes" id="UP000236630"/>
    </source>
</evidence>
<accession>A0A2H5N2B6</accession>
<dbReference type="EMBL" id="BDQV01003257">
    <property type="protein sequence ID" value="GAY34389.1"/>
    <property type="molecule type" value="Genomic_DNA"/>
</dbReference>
<dbReference type="AlphaFoldDB" id="A0A2H5N2B6"/>
<organism evidence="2 3">
    <name type="scientific">Citrus unshiu</name>
    <name type="common">Satsuma mandarin</name>
    <name type="synonym">Citrus nobilis var. unshiu</name>
    <dbReference type="NCBI Taxonomy" id="55188"/>
    <lineage>
        <taxon>Eukaryota</taxon>
        <taxon>Viridiplantae</taxon>
        <taxon>Streptophyta</taxon>
        <taxon>Embryophyta</taxon>
        <taxon>Tracheophyta</taxon>
        <taxon>Spermatophyta</taxon>
        <taxon>Magnoliopsida</taxon>
        <taxon>eudicotyledons</taxon>
        <taxon>Gunneridae</taxon>
        <taxon>Pentapetalae</taxon>
        <taxon>rosids</taxon>
        <taxon>malvids</taxon>
        <taxon>Sapindales</taxon>
        <taxon>Rutaceae</taxon>
        <taxon>Aurantioideae</taxon>
        <taxon>Citrus</taxon>
    </lineage>
</organism>
<dbReference type="Proteomes" id="UP000236630">
    <property type="component" value="Unassembled WGS sequence"/>
</dbReference>